<dbReference type="Pfam" id="PF02417">
    <property type="entry name" value="Chromate_transp"/>
    <property type="match status" value="2"/>
</dbReference>
<dbReference type="EMBL" id="SIHO01000003">
    <property type="protein sequence ID" value="TFU01382.1"/>
    <property type="molecule type" value="Genomic_DNA"/>
</dbReference>
<dbReference type="PIRSF" id="PIRSF004810">
    <property type="entry name" value="ChrA"/>
    <property type="match status" value="1"/>
</dbReference>
<dbReference type="PANTHER" id="PTHR33567">
    <property type="entry name" value="CHROMATE ION TRANSPORTER (EUROFUNG)"/>
    <property type="match status" value="1"/>
</dbReference>
<feature type="transmembrane region" description="Helical" evidence="7">
    <location>
        <begin position="108"/>
        <end position="130"/>
    </location>
</feature>
<gene>
    <name evidence="8" type="ORF">EUV02_13930</name>
</gene>
<dbReference type="PANTHER" id="PTHR33567:SF3">
    <property type="entry name" value="CHROMATE ION TRANSPORTER (EUROFUNG)"/>
    <property type="match status" value="1"/>
</dbReference>
<reference evidence="8 9" key="1">
    <citation type="submission" date="2019-02" db="EMBL/GenBank/DDBJ databases">
        <title>Polymorphobacter sp. isolated from the lake at the Tibet of China.</title>
        <authorList>
            <person name="Li A."/>
        </authorList>
    </citation>
    <scope>NUCLEOTIDE SEQUENCE [LARGE SCALE GENOMIC DNA]</scope>
    <source>
        <strain evidence="8 9">DJ1R-1</strain>
    </source>
</reference>
<dbReference type="OrthoDB" id="8969999at2"/>
<feature type="transmembrane region" description="Helical" evidence="7">
    <location>
        <begin position="373"/>
        <end position="394"/>
    </location>
</feature>
<name>A0A4Y9EKQ0_9SPHN</name>
<comment type="subcellular location">
    <subcellularLocation>
        <location evidence="1">Cell membrane</location>
        <topology evidence="1">Multi-pass membrane protein</topology>
    </subcellularLocation>
</comment>
<feature type="transmembrane region" description="Helical" evidence="7">
    <location>
        <begin position="335"/>
        <end position="361"/>
    </location>
</feature>
<keyword evidence="9" id="KW-1185">Reference proteome</keyword>
<dbReference type="GO" id="GO:0005886">
    <property type="term" value="C:plasma membrane"/>
    <property type="evidence" value="ECO:0007669"/>
    <property type="project" value="UniProtKB-SubCell"/>
</dbReference>
<feature type="transmembrane region" description="Helical" evidence="7">
    <location>
        <begin position="142"/>
        <end position="170"/>
    </location>
</feature>
<dbReference type="GO" id="GO:0015109">
    <property type="term" value="F:chromate transmembrane transporter activity"/>
    <property type="evidence" value="ECO:0007669"/>
    <property type="project" value="InterPro"/>
</dbReference>
<accession>A0A4Y9EKQ0</accession>
<evidence type="ECO:0000256" key="6">
    <source>
        <dbReference type="ARBA" id="ARBA00023136"/>
    </source>
</evidence>
<protein>
    <submittedName>
        <fullName evidence="8">Chromate transporter</fullName>
    </submittedName>
</protein>
<comment type="caution">
    <text evidence="8">The sequence shown here is derived from an EMBL/GenBank/DDBJ whole genome shotgun (WGS) entry which is preliminary data.</text>
</comment>
<dbReference type="Proteomes" id="UP000297737">
    <property type="component" value="Unassembled WGS sequence"/>
</dbReference>
<dbReference type="InterPro" id="IPR014047">
    <property type="entry name" value="Chr_Tranpt_l_chain"/>
</dbReference>
<proteinExistence type="inferred from homology"/>
<keyword evidence="5 7" id="KW-1133">Transmembrane helix</keyword>
<keyword evidence="4 7" id="KW-0812">Transmembrane</keyword>
<feature type="transmembrane region" description="Helical" evidence="7">
    <location>
        <begin position="304"/>
        <end position="323"/>
    </location>
</feature>
<feature type="transmembrane region" description="Helical" evidence="7">
    <location>
        <begin position="276"/>
        <end position="297"/>
    </location>
</feature>
<keyword evidence="3" id="KW-1003">Cell membrane</keyword>
<evidence type="ECO:0000256" key="3">
    <source>
        <dbReference type="ARBA" id="ARBA00022475"/>
    </source>
</evidence>
<feature type="transmembrane region" description="Helical" evidence="7">
    <location>
        <begin position="400"/>
        <end position="419"/>
    </location>
</feature>
<evidence type="ECO:0000256" key="7">
    <source>
        <dbReference type="SAM" id="Phobius"/>
    </source>
</evidence>
<evidence type="ECO:0000313" key="8">
    <source>
        <dbReference type="EMBL" id="TFU01382.1"/>
    </source>
</evidence>
<comment type="similarity">
    <text evidence="2">Belongs to the chromate ion transporter (CHR) (TC 2.A.51) family.</text>
</comment>
<evidence type="ECO:0000256" key="1">
    <source>
        <dbReference type="ARBA" id="ARBA00004651"/>
    </source>
</evidence>
<dbReference type="AlphaFoldDB" id="A0A4Y9EKQ0"/>
<keyword evidence="6 7" id="KW-0472">Membrane</keyword>
<evidence type="ECO:0000256" key="5">
    <source>
        <dbReference type="ARBA" id="ARBA00022989"/>
    </source>
</evidence>
<feature type="transmembrane region" description="Helical" evidence="7">
    <location>
        <begin position="80"/>
        <end position="102"/>
    </location>
</feature>
<evidence type="ECO:0000313" key="9">
    <source>
        <dbReference type="Proteomes" id="UP000297737"/>
    </source>
</evidence>
<sequence>MTRPSLSALTRSFWRIGWLSFGGPAGQIAQMQRELVDGRGWIEQAAFLRALNFCMLLPGPEAQQLATWCGWRLHGVRGGLIAGGLFVLPGAAVMALLTWAYLSFGTLPWVAALFYGVQAVVLAVVAQALLRIAQRALHGVQGWALAVTAFVALFFFDAPFPLVVLAAALIGGWRGRGNLHDPTPLPPASWRASLATALGWGAVWAAPILMSALVFGPAHPLTQIGSFFARMAAVTFGGAYAALSYVAQHAVEGQGWLTPAQMLDGLGLAETTPGPLVLVFQFVGGIAGAGFGIAGGLWLGMGMVLWVTFAPSFLWIFTLAPHLDRLTARPALAAALAAITAAVVGVMANLAVWFALHVLFAEVDALRVGPLRLWVPSGGFDWVAGALALAALLLLTRTRLGMGAVLGLGALAGVLINYAG</sequence>
<feature type="transmembrane region" description="Helical" evidence="7">
    <location>
        <begin position="190"/>
        <end position="215"/>
    </location>
</feature>
<feature type="transmembrane region" description="Helical" evidence="7">
    <location>
        <begin position="227"/>
        <end position="247"/>
    </location>
</feature>
<evidence type="ECO:0000256" key="2">
    <source>
        <dbReference type="ARBA" id="ARBA00005262"/>
    </source>
</evidence>
<dbReference type="InterPro" id="IPR003370">
    <property type="entry name" value="Chromate_transpt"/>
</dbReference>
<organism evidence="8 9">
    <name type="scientific">Glacieibacterium arshaanense</name>
    <dbReference type="NCBI Taxonomy" id="2511025"/>
    <lineage>
        <taxon>Bacteria</taxon>
        <taxon>Pseudomonadati</taxon>
        <taxon>Pseudomonadota</taxon>
        <taxon>Alphaproteobacteria</taxon>
        <taxon>Sphingomonadales</taxon>
        <taxon>Sphingosinicellaceae</taxon>
        <taxon>Glacieibacterium</taxon>
    </lineage>
</organism>
<dbReference type="RefSeq" id="WP_135246886.1">
    <property type="nucleotide sequence ID" value="NZ_SIHO01000003.1"/>
</dbReference>
<dbReference type="NCBIfam" id="TIGR00937">
    <property type="entry name" value="2A51"/>
    <property type="match status" value="1"/>
</dbReference>
<evidence type="ECO:0000256" key="4">
    <source>
        <dbReference type="ARBA" id="ARBA00022692"/>
    </source>
</evidence>